<gene>
    <name evidence="1" type="ORF">MRATA1EN3_LOCUS4319</name>
</gene>
<evidence type="ECO:0000313" key="1">
    <source>
        <dbReference type="EMBL" id="CAI9693106.1"/>
    </source>
</evidence>
<accession>A0ACB0DXY6</accession>
<dbReference type="EMBL" id="OX596095">
    <property type="protein sequence ID" value="CAI9693106.1"/>
    <property type="molecule type" value="Genomic_DNA"/>
</dbReference>
<dbReference type="Proteomes" id="UP001162501">
    <property type="component" value="Chromosome 11"/>
</dbReference>
<proteinExistence type="predicted"/>
<sequence>MKLVTFSSVSASSSPPIHLTYHFHPEPLPLSVPRLGVRLPLPGGDLVSTHRPLRSALSLRGTRLQDFHSGRDTQHSHRHLLNPSPSPAPLTSSSRPCLSATPPTAFSPATRFSTSSSASASHSSQHDFRPSTPLPLEVSAHLPPASPRARSFPPDSRGHPPPRSLGPHFPRSLAAVRAPDPGAGHLLPPPSSPRRPGVLPSGLPHRPASPASAKPSPAALLRPAPGPPRPHFLTRPPGPPPVSPPTASPAPGRPGTRVLGAEGWPECLASAPGAARAGRKAAPAGVAPPTAGAPGPPPAPRRQVRRWGPSPNPHR</sequence>
<name>A0ACB0DXY6_RANTA</name>
<reference evidence="1" key="1">
    <citation type="submission" date="2023-05" db="EMBL/GenBank/DDBJ databases">
        <authorList>
            <consortium name="ELIXIR-Norway"/>
        </authorList>
    </citation>
    <scope>NUCLEOTIDE SEQUENCE</scope>
</reference>
<organism evidence="1 2">
    <name type="scientific">Rangifer tarandus platyrhynchus</name>
    <name type="common">Svalbard reindeer</name>
    <dbReference type="NCBI Taxonomy" id="3082113"/>
    <lineage>
        <taxon>Eukaryota</taxon>
        <taxon>Metazoa</taxon>
        <taxon>Chordata</taxon>
        <taxon>Craniata</taxon>
        <taxon>Vertebrata</taxon>
        <taxon>Euteleostomi</taxon>
        <taxon>Mammalia</taxon>
        <taxon>Eutheria</taxon>
        <taxon>Laurasiatheria</taxon>
        <taxon>Artiodactyla</taxon>
        <taxon>Ruminantia</taxon>
        <taxon>Pecora</taxon>
        <taxon>Cervidae</taxon>
        <taxon>Odocoileinae</taxon>
        <taxon>Rangifer</taxon>
    </lineage>
</organism>
<evidence type="ECO:0000313" key="2">
    <source>
        <dbReference type="Proteomes" id="UP001162501"/>
    </source>
</evidence>
<protein>
    <submittedName>
        <fullName evidence="1">Uncharacterized protein</fullName>
    </submittedName>
</protein>